<name>A0A382V9H2_9ZZZZ</name>
<organism evidence="1">
    <name type="scientific">marine metagenome</name>
    <dbReference type="NCBI Taxonomy" id="408172"/>
    <lineage>
        <taxon>unclassified sequences</taxon>
        <taxon>metagenomes</taxon>
        <taxon>ecological metagenomes</taxon>
    </lineage>
</organism>
<proteinExistence type="predicted"/>
<feature type="non-terminal residue" evidence="1">
    <location>
        <position position="1"/>
    </location>
</feature>
<dbReference type="AlphaFoldDB" id="A0A382V9H2"/>
<dbReference type="SUPFAM" id="SSF53448">
    <property type="entry name" value="Nucleotide-diphospho-sugar transferases"/>
    <property type="match status" value="1"/>
</dbReference>
<dbReference type="InterPro" id="IPR029044">
    <property type="entry name" value="Nucleotide-diphossugar_trans"/>
</dbReference>
<evidence type="ECO:0008006" key="2">
    <source>
        <dbReference type="Google" id="ProtNLM"/>
    </source>
</evidence>
<evidence type="ECO:0000313" key="1">
    <source>
        <dbReference type="EMBL" id="SVD43196.1"/>
    </source>
</evidence>
<dbReference type="Gene3D" id="3.90.550.10">
    <property type="entry name" value="Spore Coat Polysaccharide Biosynthesis Protein SpsA, Chain A"/>
    <property type="match status" value="1"/>
</dbReference>
<dbReference type="EMBL" id="UINC01150255">
    <property type="protein sequence ID" value="SVD43196.1"/>
    <property type="molecule type" value="Genomic_DNA"/>
</dbReference>
<protein>
    <recommendedName>
        <fullName evidence="2">Nucleotidyl transferase domain-containing protein</fullName>
    </recommendedName>
</protein>
<sequence length="137" mass="14901">GGGVGKALDMIGEEPFLLISSDVWTDFEFSTLSLTSDAIAHLVLIENPKNNLEGDLFLEGNIVKPFGPGKNLTFSGIALIHPSAFQDELKGYYELWKEVLLPASERGLVTGEVFNGSLVNVNSIDDLEKLDAYLAEE</sequence>
<reference evidence="1" key="1">
    <citation type="submission" date="2018-05" db="EMBL/GenBank/DDBJ databases">
        <authorList>
            <person name="Lanie J.A."/>
            <person name="Ng W.-L."/>
            <person name="Kazmierczak K.M."/>
            <person name="Andrzejewski T.M."/>
            <person name="Davidsen T.M."/>
            <person name="Wayne K.J."/>
            <person name="Tettelin H."/>
            <person name="Glass J.I."/>
            <person name="Rusch D."/>
            <person name="Podicherti R."/>
            <person name="Tsui H.-C.T."/>
            <person name="Winkler M.E."/>
        </authorList>
    </citation>
    <scope>NUCLEOTIDE SEQUENCE</scope>
</reference>
<gene>
    <name evidence="1" type="ORF">METZ01_LOCUS396050</name>
</gene>
<accession>A0A382V9H2</accession>